<feature type="transmembrane region" description="Helical" evidence="6">
    <location>
        <begin position="37"/>
        <end position="58"/>
    </location>
</feature>
<feature type="transmembrane region" description="Helical" evidence="6">
    <location>
        <begin position="214"/>
        <end position="241"/>
    </location>
</feature>
<keyword evidence="8" id="KW-1185">Reference proteome</keyword>
<organism evidence="7 8">
    <name type="scientific">Polynucleobacter meluiroseus</name>
    <dbReference type="NCBI Taxonomy" id="1938814"/>
    <lineage>
        <taxon>Bacteria</taxon>
        <taxon>Pseudomonadati</taxon>
        <taxon>Pseudomonadota</taxon>
        <taxon>Betaproteobacteria</taxon>
        <taxon>Burkholderiales</taxon>
        <taxon>Burkholderiaceae</taxon>
        <taxon>Polynucleobacter</taxon>
    </lineage>
</organism>
<dbReference type="InterPro" id="IPR002549">
    <property type="entry name" value="AI-2E-like"/>
</dbReference>
<dbReference type="RefSeq" id="WP_096672081.1">
    <property type="nucleotide sequence ID" value="NZ_OANS01000001.1"/>
</dbReference>
<dbReference type="Pfam" id="PF01594">
    <property type="entry name" value="AI-2E_transport"/>
    <property type="match status" value="1"/>
</dbReference>
<name>A0A240DXQ3_9BURK</name>
<reference evidence="8" key="1">
    <citation type="submission" date="2017-08" db="EMBL/GenBank/DDBJ databases">
        <authorList>
            <person name="Varghese N."/>
            <person name="Submissions S."/>
        </authorList>
    </citation>
    <scope>NUCLEOTIDE SEQUENCE [LARGE SCALE GENOMIC DNA]</scope>
    <source>
        <strain evidence="8">AP-Melu-1000-B4</strain>
    </source>
</reference>
<feature type="transmembrane region" description="Helical" evidence="6">
    <location>
        <begin position="189"/>
        <end position="208"/>
    </location>
</feature>
<comment type="similarity">
    <text evidence="2">Belongs to the autoinducer-2 exporter (AI-2E) (TC 2.A.86) family.</text>
</comment>
<protein>
    <submittedName>
        <fullName evidence="7">Predicted PurR-regulated permease PerM</fullName>
    </submittedName>
</protein>
<feature type="transmembrane region" description="Helical" evidence="6">
    <location>
        <begin position="248"/>
        <end position="269"/>
    </location>
</feature>
<accession>A0A240DXQ3</accession>
<dbReference type="OrthoDB" id="5792512at2"/>
<evidence type="ECO:0000256" key="5">
    <source>
        <dbReference type="ARBA" id="ARBA00023136"/>
    </source>
</evidence>
<evidence type="ECO:0000256" key="2">
    <source>
        <dbReference type="ARBA" id="ARBA00009773"/>
    </source>
</evidence>
<dbReference type="AlphaFoldDB" id="A0A240DXQ3"/>
<keyword evidence="5 6" id="KW-0472">Membrane</keyword>
<keyword evidence="3 6" id="KW-0812">Transmembrane</keyword>
<dbReference type="GO" id="GO:0055085">
    <property type="term" value="P:transmembrane transport"/>
    <property type="evidence" value="ECO:0007669"/>
    <property type="project" value="TreeGrafter"/>
</dbReference>
<comment type="subcellular location">
    <subcellularLocation>
        <location evidence="1">Membrane</location>
        <topology evidence="1">Multi-pass membrane protein</topology>
    </subcellularLocation>
</comment>
<gene>
    <name evidence="7" type="ORF">SAMN06295945_0298</name>
</gene>
<evidence type="ECO:0000313" key="7">
    <source>
        <dbReference type="EMBL" id="SNX27979.1"/>
    </source>
</evidence>
<dbReference type="Proteomes" id="UP000218069">
    <property type="component" value="Unassembled WGS sequence"/>
</dbReference>
<sequence>MTEIFTPFLFAFILAYVLRPFCVWLERRRLPPEAAAVIAMVIGLGVFFGILSLFIGLLKTEIPLFKTQLPIWIETIQTWLGPQLEQFHLHLDWETLKTGATEKITEHINDNADSLFSSAFDTVLQSGNSILGVFANSVVILFAMFYLLIEWDVFFRLVKTLAPLRAQATLQRLALQTDDLLSQYLRGELIVISIMSVFYGVGMILVGIKGGVAIGVFTAIMILVPYIGIALGFSLAFLAAILQFGFDIHIVGVLIVYGLGQLIEGFYLTPQLVGGRIGIHPVALIFALLLFGKLFGFFGVLLALPFSAISLVLIKYSWSCYTQSVWYKK</sequence>
<keyword evidence="4 6" id="KW-1133">Transmembrane helix</keyword>
<dbReference type="EMBL" id="OANS01000001">
    <property type="protein sequence ID" value="SNX27979.1"/>
    <property type="molecule type" value="Genomic_DNA"/>
</dbReference>
<evidence type="ECO:0000256" key="3">
    <source>
        <dbReference type="ARBA" id="ARBA00022692"/>
    </source>
</evidence>
<feature type="transmembrane region" description="Helical" evidence="6">
    <location>
        <begin position="281"/>
        <end position="314"/>
    </location>
</feature>
<dbReference type="GO" id="GO:0016020">
    <property type="term" value="C:membrane"/>
    <property type="evidence" value="ECO:0007669"/>
    <property type="project" value="UniProtKB-SubCell"/>
</dbReference>
<proteinExistence type="inferred from homology"/>
<dbReference type="PANTHER" id="PTHR21716:SF64">
    <property type="entry name" value="AI-2 TRANSPORT PROTEIN TQSA"/>
    <property type="match status" value="1"/>
</dbReference>
<evidence type="ECO:0000256" key="4">
    <source>
        <dbReference type="ARBA" id="ARBA00022989"/>
    </source>
</evidence>
<evidence type="ECO:0000256" key="6">
    <source>
        <dbReference type="SAM" id="Phobius"/>
    </source>
</evidence>
<dbReference type="PANTHER" id="PTHR21716">
    <property type="entry name" value="TRANSMEMBRANE PROTEIN"/>
    <property type="match status" value="1"/>
</dbReference>
<feature type="transmembrane region" description="Helical" evidence="6">
    <location>
        <begin position="6"/>
        <end position="25"/>
    </location>
</feature>
<feature type="transmembrane region" description="Helical" evidence="6">
    <location>
        <begin position="130"/>
        <end position="149"/>
    </location>
</feature>
<evidence type="ECO:0000256" key="1">
    <source>
        <dbReference type="ARBA" id="ARBA00004141"/>
    </source>
</evidence>
<evidence type="ECO:0000313" key="8">
    <source>
        <dbReference type="Proteomes" id="UP000218069"/>
    </source>
</evidence>